<dbReference type="EMBL" id="LK052903">
    <property type="protein sequence ID" value="CDR45370.1"/>
    <property type="molecule type" value="Genomic_DNA"/>
</dbReference>
<dbReference type="InterPro" id="IPR021740">
    <property type="entry name" value="Velvet"/>
</dbReference>
<dbReference type="InterPro" id="IPR038491">
    <property type="entry name" value="Velvet_dom_sf"/>
</dbReference>
<dbReference type="AlphaFoldDB" id="A0A061B7K8"/>
<protein>
    <submittedName>
        <fullName evidence="10">CYFA0S18e00320g1_1</fullName>
    </submittedName>
</protein>
<evidence type="ECO:0000256" key="2">
    <source>
        <dbReference type="ARBA" id="ARBA00004496"/>
    </source>
</evidence>
<organism evidence="10">
    <name type="scientific">Cyberlindnera fabianii</name>
    <name type="common">Yeast</name>
    <name type="synonym">Hansenula fabianii</name>
    <dbReference type="NCBI Taxonomy" id="36022"/>
    <lineage>
        <taxon>Eukaryota</taxon>
        <taxon>Fungi</taxon>
        <taxon>Dikarya</taxon>
        <taxon>Ascomycota</taxon>
        <taxon>Saccharomycotina</taxon>
        <taxon>Saccharomycetes</taxon>
        <taxon>Phaffomycetales</taxon>
        <taxon>Phaffomycetaceae</taxon>
        <taxon>Cyberlindnera</taxon>
    </lineage>
</organism>
<evidence type="ECO:0000256" key="8">
    <source>
        <dbReference type="SAM" id="MobiDB-lite"/>
    </source>
</evidence>
<feature type="region of interest" description="Disordered" evidence="8">
    <location>
        <begin position="199"/>
        <end position="292"/>
    </location>
</feature>
<dbReference type="PROSITE" id="PS51821">
    <property type="entry name" value="VELVET"/>
    <property type="match status" value="1"/>
</dbReference>
<reference evidence="10" key="1">
    <citation type="journal article" date="2014" name="Genome Announc.">
        <title>Genome sequence of the yeast Cyberlindnera fabianii (Hansenula fabianii).</title>
        <authorList>
            <person name="Freel K.C."/>
            <person name="Sarilar V."/>
            <person name="Neuveglise C."/>
            <person name="Devillers H."/>
            <person name="Friedrich A."/>
            <person name="Schacherer J."/>
        </authorList>
    </citation>
    <scope>NUCLEOTIDE SEQUENCE</scope>
    <source>
        <strain evidence="10">YJS4271</strain>
    </source>
</reference>
<dbReference type="GO" id="GO:0005737">
    <property type="term" value="C:cytoplasm"/>
    <property type="evidence" value="ECO:0007669"/>
    <property type="project" value="UniProtKB-SubCell"/>
</dbReference>
<dbReference type="Pfam" id="PF11754">
    <property type="entry name" value="Velvet"/>
    <property type="match status" value="1"/>
</dbReference>
<gene>
    <name evidence="10" type="ORF">CYFA0S_18e00320g</name>
</gene>
<feature type="compositionally biased region" description="Low complexity" evidence="8">
    <location>
        <begin position="228"/>
        <end position="248"/>
    </location>
</feature>
<dbReference type="InterPro" id="IPR037525">
    <property type="entry name" value="Velvet_dom"/>
</dbReference>
<evidence type="ECO:0000256" key="7">
    <source>
        <dbReference type="ARBA" id="ARBA00038005"/>
    </source>
</evidence>
<keyword evidence="5" id="KW-0804">Transcription</keyword>
<evidence type="ECO:0000256" key="3">
    <source>
        <dbReference type="ARBA" id="ARBA00022490"/>
    </source>
</evidence>
<evidence type="ECO:0000313" key="10">
    <source>
        <dbReference type="EMBL" id="CDR45370.1"/>
    </source>
</evidence>
<name>A0A061B7K8_CYBFA</name>
<accession>A0A061B7K8</accession>
<dbReference type="PANTHER" id="PTHR33572">
    <property type="entry name" value="SPORE DEVELOPMENT REGULATOR VOSA"/>
    <property type="match status" value="1"/>
</dbReference>
<keyword evidence="4" id="KW-0805">Transcription regulation</keyword>
<evidence type="ECO:0000256" key="5">
    <source>
        <dbReference type="ARBA" id="ARBA00023163"/>
    </source>
</evidence>
<evidence type="ECO:0000259" key="9">
    <source>
        <dbReference type="PROSITE" id="PS51821"/>
    </source>
</evidence>
<feature type="compositionally biased region" description="Polar residues" evidence="8">
    <location>
        <begin position="256"/>
        <end position="265"/>
    </location>
</feature>
<dbReference type="GO" id="GO:0005634">
    <property type="term" value="C:nucleus"/>
    <property type="evidence" value="ECO:0007669"/>
    <property type="project" value="UniProtKB-SubCell"/>
</dbReference>
<comment type="subcellular location">
    <subcellularLocation>
        <location evidence="2">Cytoplasm</location>
    </subcellularLocation>
    <subcellularLocation>
        <location evidence="1">Nucleus</location>
    </subcellularLocation>
</comment>
<evidence type="ECO:0000256" key="1">
    <source>
        <dbReference type="ARBA" id="ARBA00004123"/>
    </source>
</evidence>
<dbReference type="OrthoDB" id="5384689at2759"/>
<dbReference type="VEuPathDB" id="FungiDB:BON22_1166"/>
<sequence>MLKCPLGPTFQPKHESQLTDELINDIKSTHARCTERIQELEVIQKMRECRIPAWAHYSTFFVTARLRSAKENSDKLLPHSHNLKAVEDLLIGTNVASGMPLSLKMTSSSNQQLNHLLPQEKSKASSHGIVFVLPDLSVRKVGLFKLKFDLFEVYKGDVFWRSEIYSDEIQIYTPKKFPGSTPSSPLTSFLYKKGARIRLRKKQTSSKRQHDDVDDLHDTDDDDDERNSNNNNNNNNNNNRSPHNRNLNKLQRTDLSHSSSPSTPYDHTRLHLHHHHQQPQQQAYHMRPQHQQSIQPIHFDQHQHRQLQIPLPSSQPIYLPSLSHNHIPPQPQQQHHLHHPHYTQVPIYPPQYTSSPMMMYQLPYSHYQPQPLAIQHLSGHMMHTPQQAGYVMRGNTSSGSTPPRDDNRR</sequence>
<comment type="similarity">
    <text evidence="7">Belongs to the velvet family. VeA subfamily.</text>
</comment>
<dbReference type="PANTHER" id="PTHR33572:SF14">
    <property type="entry name" value="DEVELOPMENTAL AND SECONDARY METABOLISM REGULATOR VEA"/>
    <property type="match status" value="1"/>
</dbReference>
<feature type="domain" description="Velvet" evidence="9">
    <location>
        <begin position="1"/>
        <end position="200"/>
    </location>
</feature>
<feature type="compositionally biased region" description="Acidic residues" evidence="8">
    <location>
        <begin position="212"/>
        <end position="225"/>
    </location>
</feature>
<keyword evidence="3" id="KW-0963">Cytoplasm</keyword>
<evidence type="ECO:0000256" key="6">
    <source>
        <dbReference type="ARBA" id="ARBA00023242"/>
    </source>
</evidence>
<keyword evidence="6" id="KW-0539">Nucleus</keyword>
<evidence type="ECO:0000256" key="4">
    <source>
        <dbReference type="ARBA" id="ARBA00023015"/>
    </source>
</evidence>
<proteinExistence type="inferred from homology"/>
<dbReference type="Gene3D" id="2.60.40.3960">
    <property type="entry name" value="Velvet domain"/>
    <property type="match status" value="1"/>
</dbReference>